<dbReference type="PANTHER" id="PTHR21646">
    <property type="entry name" value="UBIQUITIN CARBOXYL-TERMINAL HYDROLASE"/>
    <property type="match status" value="1"/>
</dbReference>
<feature type="compositionally biased region" description="Acidic residues" evidence="8">
    <location>
        <begin position="457"/>
        <end position="466"/>
    </location>
</feature>
<name>A0A9P6WKZ6_9ASCO</name>
<dbReference type="EC" id="3.4.19.12" evidence="3"/>
<dbReference type="GO" id="GO:0016579">
    <property type="term" value="P:protein deubiquitination"/>
    <property type="evidence" value="ECO:0007669"/>
    <property type="project" value="InterPro"/>
</dbReference>
<keyword evidence="4" id="KW-0645">Protease</keyword>
<dbReference type="EMBL" id="PUHW01000233">
    <property type="protein sequence ID" value="KAG0687638.1"/>
    <property type="molecule type" value="Genomic_DNA"/>
</dbReference>
<keyword evidence="5" id="KW-0833">Ubl conjugation pathway</keyword>
<evidence type="ECO:0000256" key="3">
    <source>
        <dbReference type="ARBA" id="ARBA00012759"/>
    </source>
</evidence>
<gene>
    <name evidence="10" type="primary">UBP12_2</name>
    <name evidence="10" type="ORF">C6P40_002062</name>
</gene>
<evidence type="ECO:0000256" key="7">
    <source>
        <dbReference type="ARBA" id="ARBA00022807"/>
    </source>
</evidence>
<accession>A0A9P6WKZ6</accession>
<comment type="catalytic activity">
    <reaction evidence="1">
        <text>Thiol-dependent hydrolysis of ester, thioester, amide, peptide and isopeptide bonds formed by the C-terminal Gly of ubiquitin (a 76-residue protein attached to proteins as an intracellular targeting signal).</text>
        <dbReference type="EC" id="3.4.19.12"/>
    </reaction>
</comment>
<evidence type="ECO:0000256" key="6">
    <source>
        <dbReference type="ARBA" id="ARBA00022801"/>
    </source>
</evidence>
<proteinExistence type="inferred from homology"/>
<reference evidence="10" key="1">
    <citation type="submission" date="2020-11" db="EMBL/GenBank/DDBJ databases">
        <title>Kefir isolates.</title>
        <authorList>
            <person name="Marcisauskas S."/>
            <person name="Kim Y."/>
            <person name="Blasche S."/>
        </authorList>
    </citation>
    <scope>NUCLEOTIDE SEQUENCE</scope>
    <source>
        <strain evidence="10">Olga-1</strain>
    </source>
</reference>
<dbReference type="SUPFAM" id="SSF54001">
    <property type="entry name" value="Cysteine proteinases"/>
    <property type="match status" value="1"/>
</dbReference>
<dbReference type="InterPro" id="IPR001394">
    <property type="entry name" value="Peptidase_C19_UCH"/>
</dbReference>
<evidence type="ECO:0000256" key="1">
    <source>
        <dbReference type="ARBA" id="ARBA00000707"/>
    </source>
</evidence>
<dbReference type="CDD" id="cd02674">
    <property type="entry name" value="Peptidase_C19R"/>
    <property type="match status" value="1"/>
</dbReference>
<dbReference type="GO" id="GO:0006508">
    <property type="term" value="P:proteolysis"/>
    <property type="evidence" value="ECO:0007669"/>
    <property type="project" value="UniProtKB-KW"/>
</dbReference>
<feature type="compositionally biased region" description="Polar residues" evidence="8">
    <location>
        <begin position="475"/>
        <end position="503"/>
    </location>
</feature>
<comment type="caution">
    <text evidence="10">The sequence shown here is derived from an EMBL/GenBank/DDBJ whole genome shotgun (WGS) entry which is preliminary data.</text>
</comment>
<organism evidence="10 11">
    <name type="scientific">Pichia californica</name>
    <dbReference type="NCBI Taxonomy" id="460514"/>
    <lineage>
        <taxon>Eukaryota</taxon>
        <taxon>Fungi</taxon>
        <taxon>Dikarya</taxon>
        <taxon>Ascomycota</taxon>
        <taxon>Saccharomycotina</taxon>
        <taxon>Pichiomycetes</taxon>
        <taxon>Pichiales</taxon>
        <taxon>Pichiaceae</taxon>
        <taxon>Pichia</taxon>
    </lineage>
</organism>
<keyword evidence="11" id="KW-1185">Reference proteome</keyword>
<evidence type="ECO:0000313" key="11">
    <source>
        <dbReference type="Proteomes" id="UP000697127"/>
    </source>
</evidence>
<evidence type="ECO:0000259" key="9">
    <source>
        <dbReference type="PROSITE" id="PS50235"/>
    </source>
</evidence>
<feature type="region of interest" description="Disordered" evidence="8">
    <location>
        <begin position="1"/>
        <end position="63"/>
    </location>
</feature>
<evidence type="ECO:0000313" key="10">
    <source>
        <dbReference type="EMBL" id="KAG0687638.1"/>
    </source>
</evidence>
<dbReference type="AlphaFoldDB" id="A0A9P6WKZ6"/>
<dbReference type="InterPro" id="IPR050185">
    <property type="entry name" value="Ub_carboxyl-term_hydrolase"/>
</dbReference>
<dbReference type="Gene3D" id="3.90.70.10">
    <property type="entry name" value="Cysteine proteinases"/>
    <property type="match status" value="1"/>
</dbReference>
<dbReference type="GO" id="GO:0004843">
    <property type="term" value="F:cysteine-type deubiquitinase activity"/>
    <property type="evidence" value="ECO:0007669"/>
    <property type="project" value="UniProtKB-EC"/>
</dbReference>
<sequence>MMNNNFQPTEMDNKSGNDLKDSEIMNDENQKDEKKEELKNINNMDEEDINTKDGELSNSLSSSLTCDTGYLETEGYVTASETPDENNCDGIENVRSIDNTENKVDSLLTFPEKSIVENSIVLSPKTTDSSSCLSSSSSKNEGSIINDTKEEKKPLILPQMAIVNEFNKDFFETCFCSNSETENYGGQETWSNPRILANDELERERQLTLEKSKKPVTLYDCLDLFSKPETLSQNDLWYCPQCKEHRQATKKIELWSAPDILTIHLKRFESTQSFSDKIDITVDFPIEGLDLTKYVADKDGDHIYDLFAVDNHYGGLGGGHYTAYVKNFIDNKWYYFNDSRVTSVSDPKESIKGSAYLLFYRKRSDVPLGGEYIQKITNEIQKQCDELKKKLDEYQVEQVSHTSSISETSDEEMHVSETSMSPVSFQPENELEQEQEQHGIDLINTRKGDTVNGITDEYTDTDMDIDDGNKRRKLGQSSSNDESILNSTDTIGNGTNSESIEEE</sequence>
<evidence type="ECO:0000256" key="8">
    <source>
        <dbReference type="SAM" id="MobiDB-lite"/>
    </source>
</evidence>
<feature type="region of interest" description="Disordered" evidence="8">
    <location>
        <begin position="447"/>
        <end position="503"/>
    </location>
</feature>
<dbReference type="PANTHER" id="PTHR21646:SF24">
    <property type="entry name" value="UBIQUITIN CARBOXYL-TERMINAL HYDROLASE"/>
    <property type="match status" value="1"/>
</dbReference>
<dbReference type="InterPro" id="IPR028889">
    <property type="entry name" value="USP"/>
</dbReference>
<keyword evidence="7" id="KW-0788">Thiol protease</keyword>
<evidence type="ECO:0000256" key="4">
    <source>
        <dbReference type="ARBA" id="ARBA00022670"/>
    </source>
</evidence>
<feature type="compositionally biased region" description="Basic and acidic residues" evidence="8">
    <location>
        <begin position="11"/>
        <end position="39"/>
    </location>
</feature>
<dbReference type="PROSITE" id="PS50235">
    <property type="entry name" value="USP_3"/>
    <property type="match status" value="1"/>
</dbReference>
<dbReference type="InterPro" id="IPR018200">
    <property type="entry name" value="USP_CS"/>
</dbReference>
<dbReference type="Pfam" id="PF00443">
    <property type="entry name" value="UCH"/>
    <property type="match status" value="1"/>
</dbReference>
<comment type="similarity">
    <text evidence="2">Belongs to the peptidase C19 family.</text>
</comment>
<dbReference type="Proteomes" id="UP000697127">
    <property type="component" value="Unassembled WGS sequence"/>
</dbReference>
<protein>
    <recommendedName>
        <fullName evidence="3">ubiquitinyl hydrolase 1</fullName>
        <ecNumber evidence="3">3.4.19.12</ecNumber>
    </recommendedName>
</protein>
<dbReference type="InterPro" id="IPR038765">
    <property type="entry name" value="Papain-like_cys_pep_sf"/>
</dbReference>
<dbReference type="PROSITE" id="PS00973">
    <property type="entry name" value="USP_2"/>
    <property type="match status" value="1"/>
</dbReference>
<keyword evidence="6" id="KW-0378">Hydrolase</keyword>
<feature type="domain" description="USP" evidence="9">
    <location>
        <begin position="1"/>
        <end position="363"/>
    </location>
</feature>
<evidence type="ECO:0000256" key="2">
    <source>
        <dbReference type="ARBA" id="ARBA00009085"/>
    </source>
</evidence>
<evidence type="ECO:0000256" key="5">
    <source>
        <dbReference type="ARBA" id="ARBA00022786"/>
    </source>
</evidence>
<feature type="compositionally biased region" description="Polar residues" evidence="8">
    <location>
        <begin position="1"/>
        <end position="10"/>
    </location>
</feature>